<dbReference type="EMBL" id="JAHXZJ010002609">
    <property type="protein sequence ID" value="KAH0540923.1"/>
    <property type="molecule type" value="Genomic_DNA"/>
</dbReference>
<name>A0AAV7I2F8_COTGL</name>
<proteinExistence type="predicted"/>
<evidence type="ECO:0000313" key="1">
    <source>
        <dbReference type="EMBL" id="KAH0540923.1"/>
    </source>
</evidence>
<organism evidence="1 2">
    <name type="scientific">Cotesia glomerata</name>
    <name type="common">Lepidopteran parasitic wasp</name>
    <name type="synonym">Apanteles glomeratus</name>
    <dbReference type="NCBI Taxonomy" id="32391"/>
    <lineage>
        <taxon>Eukaryota</taxon>
        <taxon>Metazoa</taxon>
        <taxon>Ecdysozoa</taxon>
        <taxon>Arthropoda</taxon>
        <taxon>Hexapoda</taxon>
        <taxon>Insecta</taxon>
        <taxon>Pterygota</taxon>
        <taxon>Neoptera</taxon>
        <taxon>Endopterygota</taxon>
        <taxon>Hymenoptera</taxon>
        <taxon>Apocrita</taxon>
        <taxon>Ichneumonoidea</taxon>
        <taxon>Braconidae</taxon>
        <taxon>Microgastrinae</taxon>
        <taxon>Cotesia</taxon>
    </lineage>
</organism>
<sequence>MYEIPVDRQTIPEYLAVYLPLRSLNMKVFRVPKYAGLKLLSETCLWFIGFFPEKQIGRSDSLGVGADIAGQIYCCDRLGNEKSITKSNWACLQKSCRGGGSPGIRTMTNCKVTYSRNPDPESHLVAFNLVQLDPILDCLNELNLKIELFTGHGRIRNPVPPLTRNVG</sequence>
<keyword evidence="2" id="KW-1185">Reference proteome</keyword>
<dbReference type="Proteomes" id="UP000826195">
    <property type="component" value="Unassembled WGS sequence"/>
</dbReference>
<evidence type="ECO:0000313" key="2">
    <source>
        <dbReference type="Proteomes" id="UP000826195"/>
    </source>
</evidence>
<comment type="caution">
    <text evidence="1">The sequence shown here is derived from an EMBL/GenBank/DDBJ whole genome shotgun (WGS) entry which is preliminary data.</text>
</comment>
<protein>
    <submittedName>
        <fullName evidence="1">Uncharacterized protein</fullName>
    </submittedName>
</protein>
<gene>
    <name evidence="1" type="ORF">KQX54_020541</name>
</gene>
<reference evidence="1 2" key="1">
    <citation type="journal article" date="2021" name="J. Hered.">
        <title>A chromosome-level genome assembly of the parasitoid wasp, Cotesia glomerata (Hymenoptera: Braconidae).</title>
        <authorList>
            <person name="Pinto B.J."/>
            <person name="Weis J.J."/>
            <person name="Gamble T."/>
            <person name="Ode P.J."/>
            <person name="Paul R."/>
            <person name="Zaspel J.M."/>
        </authorList>
    </citation>
    <scope>NUCLEOTIDE SEQUENCE [LARGE SCALE GENOMIC DNA]</scope>
    <source>
        <strain evidence="1">CgM1</strain>
    </source>
</reference>
<accession>A0AAV7I2F8</accession>
<dbReference type="AlphaFoldDB" id="A0AAV7I2F8"/>